<gene>
    <name evidence="1" type="ORF">Air01nite_36670</name>
</gene>
<reference evidence="1 2" key="1">
    <citation type="submission" date="2021-01" db="EMBL/GenBank/DDBJ databases">
        <title>Whole genome shotgun sequence of Asanoa iriomotensis NBRC 100142.</title>
        <authorList>
            <person name="Komaki H."/>
            <person name="Tamura T."/>
        </authorList>
    </citation>
    <scope>NUCLEOTIDE SEQUENCE [LARGE SCALE GENOMIC DNA]</scope>
    <source>
        <strain evidence="1 2">NBRC 100142</strain>
    </source>
</reference>
<dbReference type="EMBL" id="BONC01000024">
    <property type="protein sequence ID" value="GIF57572.1"/>
    <property type="molecule type" value="Genomic_DNA"/>
</dbReference>
<keyword evidence="2" id="KW-1185">Reference proteome</keyword>
<comment type="caution">
    <text evidence="1">The sequence shown here is derived from an EMBL/GenBank/DDBJ whole genome shotgun (WGS) entry which is preliminary data.</text>
</comment>
<protein>
    <submittedName>
        <fullName evidence="1">Uncharacterized protein</fullName>
    </submittedName>
</protein>
<sequence length="153" mass="17077">MLTARPASAWRNRYDVALDGRPLTTWEASFWKQGGAFTLDGRRFEVRSSTWGTKSTMVDEMGGEVAAAERVGRKRWTVSYAGQTYTFRRHSMWSQRQDLYVGDNAVGYARRTSAWRREVELDLPGVPVPAQVFVLGVVIALWDAETAAVAGGS</sequence>
<accession>A0ABQ4C473</accession>
<dbReference type="Proteomes" id="UP000624325">
    <property type="component" value="Unassembled WGS sequence"/>
</dbReference>
<evidence type="ECO:0000313" key="1">
    <source>
        <dbReference type="EMBL" id="GIF57572.1"/>
    </source>
</evidence>
<dbReference type="RefSeq" id="WP_203703818.1">
    <property type="nucleotide sequence ID" value="NZ_BAAALU010000023.1"/>
</dbReference>
<evidence type="ECO:0000313" key="2">
    <source>
        <dbReference type="Proteomes" id="UP000624325"/>
    </source>
</evidence>
<name>A0ABQ4C473_9ACTN</name>
<proteinExistence type="predicted"/>
<organism evidence="1 2">
    <name type="scientific">Asanoa iriomotensis</name>
    <dbReference type="NCBI Taxonomy" id="234613"/>
    <lineage>
        <taxon>Bacteria</taxon>
        <taxon>Bacillati</taxon>
        <taxon>Actinomycetota</taxon>
        <taxon>Actinomycetes</taxon>
        <taxon>Micromonosporales</taxon>
        <taxon>Micromonosporaceae</taxon>
        <taxon>Asanoa</taxon>
    </lineage>
</organism>